<organism evidence="1 2">
    <name type="scientific">Trichonephila inaurata madagascariensis</name>
    <dbReference type="NCBI Taxonomy" id="2747483"/>
    <lineage>
        <taxon>Eukaryota</taxon>
        <taxon>Metazoa</taxon>
        <taxon>Ecdysozoa</taxon>
        <taxon>Arthropoda</taxon>
        <taxon>Chelicerata</taxon>
        <taxon>Arachnida</taxon>
        <taxon>Araneae</taxon>
        <taxon>Araneomorphae</taxon>
        <taxon>Entelegynae</taxon>
        <taxon>Araneoidea</taxon>
        <taxon>Nephilidae</taxon>
        <taxon>Trichonephila</taxon>
        <taxon>Trichonephila inaurata</taxon>
    </lineage>
</organism>
<dbReference type="Proteomes" id="UP000886998">
    <property type="component" value="Unassembled WGS sequence"/>
</dbReference>
<comment type="caution">
    <text evidence="1">The sequence shown here is derived from an EMBL/GenBank/DDBJ whole genome shotgun (WGS) entry which is preliminary data.</text>
</comment>
<evidence type="ECO:0000313" key="1">
    <source>
        <dbReference type="EMBL" id="GFY60407.1"/>
    </source>
</evidence>
<reference evidence="1" key="1">
    <citation type="submission" date="2020-08" db="EMBL/GenBank/DDBJ databases">
        <title>Multicomponent nature underlies the extraordinary mechanical properties of spider dragline silk.</title>
        <authorList>
            <person name="Kono N."/>
            <person name="Nakamura H."/>
            <person name="Mori M."/>
            <person name="Yoshida Y."/>
            <person name="Ohtoshi R."/>
            <person name="Malay A.D."/>
            <person name="Moran D.A.P."/>
            <person name="Tomita M."/>
            <person name="Numata K."/>
            <person name="Arakawa K."/>
        </authorList>
    </citation>
    <scope>NUCLEOTIDE SEQUENCE</scope>
</reference>
<dbReference type="EMBL" id="BMAV01013147">
    <property type="protein sequence ID" value="GFY60407.1"/>
    <property type="molecule type" value="Genomic_DNA"/>
</dbReference>
<sequence length="106" mass="12061">MRQERPTFNYTRSCPDFRASGVFEALGIVFNQRAPSPNWNPGLESAFSSPASFCLFLLLIKPHITRGRREDLQVGSLSSEKELVMFGSKVSFPRCQRATTRLLPFY</sequence>
<proteinExistence type="predicted"/>
<dbReference type="OrthoDB" id="10543160at2759"/>
<name>A0A8X7CBM7_9ARAC</name>
<keyword evidence="2" id="KW-1185">Reference proteome</keyword>
<protein>
    <submittedName>
        <fullName evidence="1">Uncharacterized protein</fullName>
    </submittedName>
</protein>
<evidence type="ECO:0000313" key="2">
    <source>
        <dbReference type="Proteomes" id="UP000886998"/>
    </source>
</evidence>
<accession>A0A8X7CBM7</accession>
<gene>
    <name evidence="1" type="ORF">TNIN_122461</name>
</gene>
<dbReference type="AlphaFoldDB" id="A0A8X7CBM7"/>